<keyword evidence="1" id="KW-0812">Transmembrane</keyword>
<protein>
    <submittedName>
        <fullName evidence="2">Uncharacterized protein</fullName>
    </submittedName>
</protein>
<keyword evidence="1" id="KW-0472">Membrane</keyword>
<sequence length="69" mass="7905">MALSFFYKNEDAHEIFMDKYPLFFLVVVAIFVFLTIVQLISPRSMNIVVMIHVAAIIRCKRDGNGSPII</sequence>
<organism evidence="2 3">
    <name type="scientific">Parageobacillus thermantarcticus</name>
    <dbReference type="NCBI Taxonomy" id="186116"/>
    <lineage>
        <taxon>Bacteria</taxon>
        <taxon>Bacillati</taxon>
        <taxon>Bacillota</taxon>
        <taxon>Bacilli</taxon>
        <taxon>Bacillales</taxon>
        <taxon>Anoxybacillaceae</taxon>
        <taxon>Parageobacillus</taxon>
    </lineage>
</organism>
<feature type="transmembrane region" description="Helical" evidence="1">
    <location>
        <begin position="20"/>
        <end position="40"/>
    </location>
</feature>
<reference evidence="3" key="1">
    <citation type="submission" date="2016-10" db="EMBL/GenBank/DDBJ databases">
        <authorList>
            <person name="Varghese N."/>
            <person name="Submissions S."/>
        </authorList>
    </citation>
    <scope>NUCLEOTIDE SEQUENCE [LARGE SCALE GENOMIC DNA]</scope>
    <source>
        <strain evidence="3">M1</strain>
    </source>
</reference>
<gene>
    <name evidence="2" type="ORF">SAMN05192569_100295</name>
</gene>
<dbReference type="EMBL" id="FOJS01000002">
    <property type="protein sequence ID" value="SFA40470.1"/>
    <property type="molecule type" value="Genomic_DNA"/>
</dbReference>
<dbReference type="Proteomes" id="UP000198650">
    <property type="component" value="Unassembled WGS sequence"/>
</dbReference>
<evidence type="ECO:0000313" key="3">
    <source>
        <dbReference type="Proteomes" id="UP000198650"/>
    </source>
</evidence>
<proteinExistence type="predicted"/>
<keyword evidence="1" id="KW-1133">Transmembrane helix</keyword>
<evidence type="ECO:0000313" key="2">
    <source>
        <dbReference type="EMBL" id="SFA40470.1"/>
    </source>
</evidence>
<name>A0A1I0SLT4_9BACL</name>
<keyword evidence="3" id="KW-1185">Reference proteome</keyword>
<evidence type="ECO:0000256" key="1">
    <source>
        <dbReference type="SAM" id="Phobius"/>
    </source>
</evidence>
<accession>A0A1I0SLT4</accession>
<dbReference type="AlphaFoldDB" id="A0A1I0SLT4"/>
<dbReference type="STRING" id="186116.SAMN05192569_100295"/>